<name>A0A0G4GMI9_9ALVE</name>
<protein>
    <submittedName>
        <fullName evidence="1">Uncharacterized protein</fullName>
    </submittedName>
</protein>
<proteinExistence type="predicted"/>
<dbReference type="VEuPathDB" id="CryptoDB:Cvel_22557"/>
<gene>
    <name evidence="1" type="ORF">Cvel_22557</name>
</gene>
<accession>A0A0G4GMI9</accession>
<organism evidence="1">
    <name type="scientific">Chromera velia CCMP2878</name>
    <dbReference type="NCBI Taxonomy" id="1169474"/>
    <lineage>
        <taxon>Eukaryota</taxon>
        <taxon>Sar</taxon>
        <taxon>Alveolata</taxon>
        <taxon>Colpodellida</taxon>
        <taxon>Chromeraceae</taxon>
        <taxon>Chromera</taxon>
    </lineage>
</organism>
<sequence>MRCRMAVKENGRLDATLLWQNSFLGGQEGVEWGMGMPQLMEGCSCDSLGCNTINSRNECQGVARYAEYRTGSFSSSPQTFSVLQSFLLQTA</sequence>
<reference evidence="1" key="1">
    <citation type="submission" date="2014-11" db="EMBL/GenBank/DDBJ databases">
        <authorList>
            <person name="Otto D Thomas"/>
            <person name="Naeem Raeece"/>
        </authorList>
    </citation>
    <scope>NUCLEOTIDE SEQUENCE</scope>
</reference>
<dbReference type="AlphaFoldDB" id="A0A0G4GMI9"/>
<evidence type="ECO:0000313" key="1">
    <source>
        <dbReference type="EMBL" id="CEM31409.1"/>
    </source>
</evidence>
<dbReference type="EMBL" id="CDMZ01001356">
    <property type="protein sequence ID" value="CEM31409.1"/>
    <property type="molecule type" value="Genomic_DNA"/>
</dbReference>